<evidence type="ECO:0000313" key="1">
    <source>
        <dbReference type="EMBL" id="VFR18925.1"/>
    </source>
</evidence>
<protein>
    <submittedName>
        <fullName evidence="4">Uncharacterized protein</fullName>
    </submittedName>
</protein>
<accession>A0A484T7J2</accession>
<evidence type="ECO:0000313" key="2">
    <source>
        <dbReference type="EMBL" id="VFR41165.1"/>
    </source>
</evidence>
<dbReference type="EMBL" id="CAADIA010000001">
    <property type="protein sequence ID" value="VFR18925.1"/>
    <property type="molecule type" value="Genomic_DNA"/>
</dbReference>
<evidence type="ECO:0000313" key="4">
    <source>
        <dbReference type="EMBL" id="VFR70878.1"/>
    </source>
</evidence>
<organism evidence="4">
    <name type="scientific">plant metagenome</name>
    <dbReference type="NCBI Taxonomy" id="1297885"/>
    <lineage>
        <taxon>unclassified sequences</taxon>
        <taxon>metagenomes</taxon>
        <taxon>organismal metagenomes</taxon>
    </lineage>
</organism>
<dbReference type="EMBL" id="CAADIF010000007">
    <property type="protein sequence ID" value="VFR70878.1"/>
    <property type="molecule type" value="Genomic_DNA"/>
</dbReference>
<dbReference type="AlphaFoldDB" id="A0A484T7J2"/>
<reference evidence="4" key="1">
    <citation type="submission" date="2019-03" db="EMBL/GenBank/DDBJ databases">
        <authorList>
            <person name="Danneels B."/>
        </authorList>
    </citation>
    <scope>NUCLEOTIDE SEQUENCE</scope>
</reference>
<proteinExistence type="predicted"/>
<sequence>MSSIAYLHNWHGPGPAALTGGDTPACACLPLYALETQATARWRALLVPAHTDQRYLASQRAWLDSYLAAGGTLVVNGHVAHPFLRWLRPFVPAPAHGLDGLRVHPGHAHPIFAGVEPEDLTFRRGVAGFYARGGNPPPDGAWVLNTLGPERIPVDWLLTLPGGGRLLVHSGNDLWMFANSPDTTARVLPQLLDWITSDPS</sequence>
<evidence type="ECO:0000313" key="3">
    <source>
        <dbReference type="EMBL" id="VFR46076.1"/>
    </source>
</evidence>
<name>A0A484T7J2_9ZZZZ</name>
<dbReference type="EMBL" id="CAADIE010000029">
    <property type="protein sequence ID" value="VFR46076.1"/>
    <property type="molecule type" value="Genomic_DNA"/>
</dbReference>
<dbReference type="EMBL" id="CAADIH010000013">
    <property type="protein sequence ID" value="VFR41165.1"/>
    <property type="molecule type" value="Genomic_DNA"/>
</dbReference>
<gene>
    <name evidence="1" type="ORF">ANK1_1142</name>
    <name evidence="4" type="ORF">ANK2_1143</name>
    <name evidence="3" type="ORF">BER1_1347</name>
    <name evidence="2" type="ORF">BER2_1283</name>
</gene>